<feature type="region of interest" description="Disordered" evidence="1">
    <location>
        <begin position="1"/>
        <end position="68"/>
    </location>
</feature>
<feature type="compositionally biased region" description="Low complexity" evidence="1">
    <location>
        <begin position="48"/>
        <end position="62"/>
    </location>
</feature>
<sequence length="68" mass="7263">MVADGTPHAHRVEDGDRTDADECSRDVSGVRDDEVPDAEQRTVEDAPDVVVSDPPVSSRSPPVLTPPI</sequence>
<dbReference type="AlphaFoldDB" id="A0A9E7R8I0"/>
<name>A0A9E7R8I0_9EURY</name>
<dbReference type="KEGG" id="ssai:N0B31_09435"/>
<evidence type="ECO:0000256" key="1">
    <source>
        <dbReference type="SAM" id="MobiDB-lite"/>
    </source>
</evidence>
<dbReference type="Proteomes" id="UP001057580">
    <property type="component" value="Chromosome"/>
</dbReference>
<proteinExistence type="predicted"/>
<reference evidence="2" key="1">
    <citation type="submission" date="2022-09" db="EMBL/GenBank/DDBJ databases">
        <title>Diverse halophilic archaea isolated from saline environments.</title>
        <authorList>
            <person name="Cui H.-L."/>
        </authorList>
    </citation>
    <scope>NUCLEOTIDE SEQUENCE</scope>
    <source>
        <strain evidence="2">ZS-35-S2</strain>
    </source>
</reference>
<gene>
    <name evidence="2" type="ORF">N0B31_09435</name>
</gene>
<dbReference type="EMBL" id="CP104003">
    <property type="protein sequence ID" value="UWM56498.1"/>
    <property type="molecule type" value="Genomic_DNA"/>
</dbReference>
<dbReference type="GeneID" id="74942643"/>
<feature type="compositionally biased region" description="Basic and acidic residues" evidence="1">
    <location>
        <begin position="10"/>
        <end position="44"/>
    </location>
</feature>
<accession>A0A9E7R8I0</accession>
<evidence type="ECO:0000313" key="2">
    <source>
        <dbReference type="EMBL" id="UWM56498.1"/>
    </source>
</evidence>
<dbReference type="RefSeq" id="WP_260643612.1">
    <property type="nucleotide sequence ID" value="NZ_CP104003.1"/>
</dbReference>
<evidence type="ECO:0000313" key="3">
    <source>
        <dbReference type="Proteomes" id="UP001057580"/>
    </source>
</evidence>
<protein>
    <submittedName>
        <fullName evidence="2">Uncharacterized protein</fullName>
    </submittedName>
</protein>
<organism evidence="2 3">
    <name type="scientific">Salinirubellus salinus</name>
    <dbReference type="NCBI Taxonomy" id="1364945"/>
    <lineage>
        <taxon>Archaea</taxon>
        <taxon>Methanobacteriati</taxon>
        <taxon>Methanobacteriota</taxon>
        <taxon>Stenosarchaea group</taxon>
        <taxon>Halobacteria</taxon>
        <taxon>Halobacteriales</taxon>
        <taxon>Natronomonadaceae</taxon>
        <taxon>Salinirubellus</taxon>
    </lineage>
</organism>
<keyword evidence="3" id="KW-1185">Reference proteome</keyword>